<keyword evidence="3 8" id="KW-0813">Transport</keyword>
<reference evidence="11" key="1">
    <citation type="submission" date="2016-06" db="EMBL/GenBank/DDBJ databases">
        <title>Four novel species of enterococci isolated from chicken manure.</title>
        <authorList>
            <person name="Van Tyne D."/>
        </authorList>
    </citation>
    <scope>NUCLEOTIDE SEQUENCE [LARGE SCALE GENOMIC DNA]</scope>
    <source>
        <strain evidence="11">JM9A</strain>
    </source>
</reference>
<evidence type="ECO:0000256" key="4">
    <source>
        <dbReference type="ARBA" id="ARBA00022475"/>
    </source>
</evidence>
<evidence type="ECO:0000256" key="9">
    <source>
        <dbReference type="SAM" id="Phobius"/>
    </source>
</evidence>
<feature type="transmembrane region" description="Helical" evidence="9">
    <location>
        <begin position="45"/>
        <end position="63"/>
    </location>
</feature>
<evidence type="ECO:0000256" key="3">
    <source>
        <dbReference type="ARBA" id="ARBA00022448"/>
    </source>
</evidence>
<keyword evidence="4 8" id="KW-1003">Cell membrane</keyword>
<proteinExistence type="inferred from homology"/>
<comment type="function">
    <text evidence="8">Probably a riboflavin-binding protein that interacts with the energy-coupling factor (ECF) ABC-transporter complex.</text>
</comment>
<reference evidence="10 11" key="2">
    <citation type="submission" date="2024-02" db="EMBL/GenBank/DDBJ databases">
        <title>The Genome Sequence of Enterococcus diestrammenae JM9A.</title>
        <authorList>
            <person name="Earl A."/>
            <person name="Manson A."/>
            <person name="Gilmore M."/>
            <person name="Sanders J."/>
            <person name="Shea T."/>
            <person name="Howe W."/>
            <person name="Livny J."/>
            <person name="Cuomo C."/>
            <person name="Neafsey D."/>
            <person name="Birren B."/>
        </authorList>
    </citation>
    <scope>NUCLEOTIDE SEQUENCE [LARGE SCALE GENOMIC DNA]</scope>
    <source>
        <strain evidence="10 11">JM9A</strain>
    </source>
</reference>
<evidence type="ECO:0000256" key="5">
    <source>
        <dbReference type="ARBA" id="ARBA00022692"/>
    </source>
</evidence>
<evidence type="ECO:0000256" key="7">
    <source>
        <dbReference type="ARBA" id="ARBA00023136"/>
    </source>
</evidence>
<organism evidence="10 11">
    <name type="scientific">Enterococcus diestrammenae</name>
    <dbReference type="NCBI Taxonomy" id="1155073"/>
    <lineage>
        <taxon>Bacteria</taxon>
        <taxon>Bacillati</taxon>
        <taxon>Bacillota</taxon>
        <taxon>Bacilli</taxon>
        <taxon>Lactobacillales</taxon>
        <taxon>Enterococcaceae</taxon>
        <taxon>Enterococcus</taxon>
    </lineage>
</organism>
<keyword evidence="7 8" id="KW-0472">Membrane</keyword>
<comment type="subcellular location">
    <subcellularLocation>
        <location evidence="1">Cell membrane</location>
        <topology evidence="1">Multi-pass membrane protein</topology>
    </subcellularLocation>
</comment>
<dbReference type="EMBL" id="MAEI02000001">
    <property type="protein sequence ID" value="MEO1782420.1"/>
    <property type="molecule type" value="Genomic_DNA"/>
</dbReference>
<keyword evidence="6 9" id="KW-1133">Transmembrane helix</keyword>
<dbReference type="RefSeq" id="WP_161869123.1">
    <property type="nucleotide sequence ID" value="NZ_JAQFAM010000008.1"/>
</dbReference>
<dbReference type="InterPro" id="IPR025720">
    <property type="entry name" value="RibU"/>
</dbReference>
<comment type="similarity">
    <text evidence="2 8">Belongs to the prokaryotic riboflavin transporter (P-RFT) (TC 2.A.87) family.</text>
</comment>
<dbReference type="PANTHER" id="PTHR38438">
    <property type="entry name" value="RIBOFLAVIN TRANSPORTER RIBU"/>
    <property type="match status" value="1"/>
</dbReference>
<feature type="transmembrane region" description="Helical" evidence="9">
    <location>
        <begin position="12"/>
        <end position="33"/>
    </location>
</feature>
<dbReference type="InterPro" id="IPR024529">
    <property type="entry name" value="ECF_trnsprt_substrate-spec"/>
</dbReference>
<gene>
    <name evidence="10" type="ORF">BAU18_002014</name>
</gene>
<feature type="transmembrane region" description="Helical" evidence="9">
    <location>
        <begin position="112"/>
        <end position="133"/>
    </location>
</feature>
<evidence type="ECO:0000256" key="2">
    <source>
        <dbReference type="ARBA" id="ARBA00005540"/>
    </source>
</evidence>
<evidence type="ECO:0000256" key="8">
    <source>
        <dbReference type="PIRNR" id="PIRNR037778"/>
    </source>
</evidence>
<evidence type="ECO:0000256" key="6">
    <source>
        <dbReference type="ARBA" id="ARBA00022989"/>
    </source>
</evidence>
<comment type="caution">
    <text evidence="10">The sequence shown here is derived from an EMBL/GenBank/DDBJ whole genome shotgun (WGS) entry which is preliminary data.</text>
</comment>
<accession>A0ABV0F2Y0</accession>
<protein>
    <recommendedName>
        <fullName evidence="8">Riboflavin transporter</fullName>
    </recommendedName>
</protein>
<evidence type="ECO:0000256" key="1">
    <source>
        <dbReference type="ARBA" id="ARBA00004651"/>
    </source>
</evidence>
<feature type="transmembrane region" description="Helical" evidence="9">
    <location>
        <begin position="83"/>
        <end position="100"/>
    </location>
</feature>
<name>A0ABV0F2Y0_9ENTE</name>
<dbReference type="PIRSF" id="PIRSF037778">
    <property type="entry name" value="UCP037778_transp_RibU"/>
    <property type="match status" value="1"/>
</dbReference>
<evidence type="ECO:0000313" key="10">
    <source>
        <dbReference type="EMBL" id="MEO1782420.1"/>
    </source>
</evidence>
<keyword evidence="5 9" id="KW-0812">Transmembrane</keyword>
<feature type="transmembrane region" description="Helical" evidence="9">
    <location>
        <begin position="153"/>
        <end position="180"/>
    </location>
</feature>
<evidence type="ECO:0000313" key="11">
    <source>
        <dbReference type="Proteomes" id="UP001429357"/>
    </source>
</evidence>
<dbReference type="Gene3D" id="1.10.1760.20">
    <property type="match status" value="1"/>
</dbReference>
<dbReference type="PANTHER" id="PTHR38438:SF1">
    <property type="entry name" value="RIBOFLAVIN TRANSPORTER RIBU"/>
    <property type="match status" value="1"/>
</dbReference>
<sequence length="199" mass="21972">MKNTKVQKMIVIAMFAAIGVVLQFLAFPLFPAFSFLKIDFSDTPVLMSMFIFGPGAGVITALIRSSLHLLLSGLEPTNIVGDVASFLATTIFTLPMYYFFNRGASKMKNKALGLVTGIGAMTIFMSVANYFVITPLYLQFYGVTADQMLGVTMAKYIAVGIVPFNLIKGAIVSAVFMALYMKLLPWLSKKQRERRRHIA</sequence>
<dbReference type="Proteomes" id="UP001429357">
    <property type="component" value="Unassembled WGS sequence"/>
</dbReference>
<keyword evidence="11" id="KW-1185">Reference proteome</keyword>
<dbReference type="Pfam" id="PF12822">
    <property type="entry name" value="ECF_trnsprt"/>
    <property type="match status" value="1"/>
</dbReference>